<keyword evidence="3" id="KW-0862">Zinc</keyword>
<feature type="domain" description="Enoyl reductase (ER)" evidence="4">
    <location>
        <begin position="16"/>
        <end position="333"/>
    </location>
</feature>
<dbReference type="SUPFAM" id="SSF51735">
    <property type="entry name" value="NAD(P)-binding Rossmann-fold domains"/>
    <property type="match status" value="1"/>
</dbReference>
<comment type="similarity">
    <text evidence="1 3">Belongs to the zinc-containing alcohol dehydrogenase family. Quinone oxidoreductase subfamily.</text>
</comment>
<dbReference type="AlphaFoldDB" id="A0AAF1JWI8"/>
<dbReference type="InterPro" id="IPR011032">
    <property type="entry name" value="GroES-like_sf"/>
</dbReference>
<dbReference type="Pfam" id="PF00107">
    <property type="entry name" value="ADH_zinc_N"/>
    <property type="match status" value="1"/>
</dbReference>
<dbReference type="Proteomes" id="UP001196068">
    <property type="component" value="Unassembled WGS sequence"/>
</dbReference>
<organism evidence="5 6">
    <name type="scientific">Plastoroseomonas arctica</name>
    <dbReference type="NCBI Taxonomy" id="1509237"/>
    <lineage>
        <taxon>Bacteria</taxon>
        <taxon>Pseudomonadati</taxon>
        <taxon>Pseudomonadota</taxon>
        <taxon>Alphaproteobacteria</taxon>
        <taxon>Acetobacterales</taxon>
        <taxon>Acetobacteraceae</taxon>
        <taxon>Plastoroseomonas</taxon>
    </lineage>
</organism>
<proteinExistence type="inferred from homology"/>
<keyword evidence="3" id="KW-0560">Oxidoreductase</keyword>
<dbReference type="InterPro" id="IPR013149">
    <property type="entry name" value="ADH-like_C"/>
</dbReference>
<evidence type="ECO:0000256" key="2">
    <source>
        <dbReference type="ARBA" id="ARBA00022857"/>
    </source>
</evidence>
<reference evidence="5" key="1">
    <citation type="submission" date="2020-01" db="EMBL/GenBank/DDBJ databases">
        <authorList>
            <person name="Rat A."/>
        </authorList>
    </citation>
    <scope>NUCLEOTIDE SEQUENCE</scope>
    <source>
        <strain evidence="5">LMG 28251</strain>
    </source>
</reference>
<dbReference type="GO" id="GO:0008270">
    <property type="term" value="F:zinc ion binding"/>
    <property type="evidence" value="ECO:0007669"/>
    <property type="project" value="InterPro"/>
</dbReference>
<sequence>MKAVAYTHCRPTTDPDCFHDLVLPDPPVPRGRELLVEVRAVSVNPVDAKLRANADPAGEPRVLGFDAAGIVRARSPEASLFQVGDAVFYAGVVNRAGSNAQFQLVDERIVGHKPRTLSFAEAAALPLTGITAWEALFERLRIQRGGAAQGAAVLITGGAGGVGSIAIQLARRLTALKVITTASRPETRAWCEEMGAHHVLDHSGDLGAQIKALGLPIPYIFSVTQTDQHWNALADALAPQGGICVIDEIKTANLQRIRPKAGFLAFEAMFARALNTTPDMIAQHHLLDEISHLVDTGALRHTMTRNLGPLTATSLAEAHGLVATGRMIGKVVLEGITP</sequence>
<dbReference type="InterPro" id="IPR014182">
    <property type="entry name" value="ADH_Zn_typ-1"/>
</dbReference>
<dbReference type="PANTHER" id="PTHR44154">
    <property type="entry name" value="QUINONE OXIDOREDUCTASE"/>
    <property type="match status" value="1"/>
</dbReference>
<dbReference type="SMART" id="SM00829">
    <property type="entry name" value="PKS_ER"/>
    <property type="match status" value="1"/>
</dbReference>
<dbReference type="NCBIfam" id="TIGR02817">
    <property type="entry name" value="adh_fam_1"/>
    <property type="match status" value="1"/>
</dbReference>
<dbReference type="InterPro" id="IPR051603">
    <property type="entry name" value="Zinc-ADH_QOR/CCCR"/>
</dbReference>
<protein>
    <recommendedName>
        <fullName evidence="3">Zinc-type alcohol dehydrogenase-like protein</fullName>
    </recommendedName>
</protein>
<dbReference type="Gene3D" id="3.90.180.10">
    <property type="entry name" value="Medium-chain alcohol dehydrogenases, catalytic domain"/>
    <property type="match status" value="1"/>
</dbReference>
<evidence type="ECO:0000256" key="3">
    <source>
        <dbReference type="RuleBase" id="RU364000"/>
    </source>
</evidence>
<dbReference type="GO" id="GO:0016491">
    <property type="term" value="F:oxidoreductase activity"/>
    <property type="evidence" value="ECO:0007669"/>
    <property type="project" value="UniProtKB-KW"/>
</dbReference>
<dbReference type="RefSeq" id="WP_211874133.1">
    <property type="nucleotide sequence ID" value="NZ_JAAEDH010000009.1"/>
</dbReference>
<gene>
    <name evidence="5" type="ORF">GXW79_09385</name>
</gene>
<evidence type="ECO:0000259" key="4">
    <source>
        <dbReference type="SMART" id="SM00829"/>
    </source>
</evidence>
<keyword evidence="3" id="KW-0479">Metal-binding</keyword>
<keyword evidence="6" id="KW-1185">Reference proteome</keyword>
<keyword evidence="2" id="KW-0521">NADP</keyword>
<dbReference type="Gene3D" id="3.40.50.720">
    <property type="entry name" value="NAD(P)-binding Rossmann-like Domain"/>
    <property type="match status" value="1"/>
</dbReference>
<dbReference type="CDD" id="cd08252">
    <property type="entry name" value="AL_MDR"/>
    <property type="match status" value="1"/>
</dbReference>
<dbReference type="EMBL" id="JAAEDH010000009">
    <property type="protein sequence ID" value="MBR0655294.1"/>
    <property type="molecule type" value="Genomic_DNA"/>
</dbReference>
<dbReference type="SUPFAM" id="SSF50129">
    <property type="entry name" value="GroES-like"/>
    <property type="match status" value="1"/>
</dbReference>
<accession>A0AAF1JWI8</accession>
<dbReference type="InterPro" id="IPR020843">
    <property type="entry name" value="ER"/>
</dbReference>
<reference evidence="5" key="2">
    <citation type="journal article" date="2021" name="Syst. Appl. Microbiol.">
        <title>Roseomonas hellenica sp. nov., isolated from roots of wild-growing Alkanna tinctoria.</title>
        <authorList>
            <person name="Rat A."/>
            <person name="Naranjo H.D."/>
            <person name="Lebbe L."/>
            <person name="Cnockaert M."/>
            <person name="Krigas N."/>
            <person name="Grigoriadou K."/>
            <person name="Maloupa E."/>
            <person name="Willems A."/>
        </authorList>
    </citation>
    <scope>NUCLEOTIDE SEQUENCE</scope>
    <source>
        <strain evidence="5">LMG 28251</strain>
    </source>
</reference>
<dbReference type="InterPro" id="IPR013154">
    <property type="entry name" value="ADH-like_N"/>
</dbReference>
<evidence type="ECO:0000256" key="1">
    <source>
        <dbReference type="ARBA" id="ARBA00010371"/>
    </source>
</evidence>
<name>A0AAF1JWI8_9PROT</name>
<dbReference type="InterPro" id="IPR036291">
    <property type="entry name" value="NAD(P)-bd_dom_sf"/>
</dbReference>
<dbReference type="PANTHER" id="PTHR44154:SF1">
    <property type="entry name" value="QUINONE OXIDOREDUCTASE"/>
    <property type="match status" value="1"/>
</dbReference>
<comment type="caution">
    <text evidence="5">The sequence shown here is derived from an EMBL/GenBank/DDBJ whole genome shotgun (WGS) entry which is preliminary data.</text>
</comment>
<evidence type="ECO:0000313" key="5">
    <source>
        <dbReference type="EMBL" id="MBR0655294.1"/>
    </source>
</evidence>
<evidence type="ECO:0000313" key="6">
    <source>
        <dbReference type="Proteomes" id="UP001196068"/>
    </source>
</evidence>
<dbReference type="Pfam" id="PF08240">
    <property type="entry name" value="ADH_N"/>
    <property type="match status" value="1"/>
</dbReference>